<keyword evidence="3 6" id="KW-0081">Bacteriolytic enzyme</keyword>
<keyword evidence="5 6" id="KW-0326">Glycosidase</keyword>
<comment type="caution">
    <text evidence="8">The sequence shown here is derived from an EMBL/GenBank/DDBJ whole genome shotgun (WGS) entry which is preliminary data.</text>
</comment>
<keyword evidence="7" id="KW-0732">Signal</keyword>
<evidence type="ECO:0000313" key="9">
    <source>
        <dbReference type="Proteomes" id="UP000235330"/>
    </source>
</evidence>
<sequence>MKNLINKTVCSVAVVLSIVFSLAPNMQTSQQGLAHIANLEGCRTKAYQCSAHVWTNGLGHTAGVKQGDVVDEERIARNFIADIQAAEKSVNRYLTADVTQAQFDVLVSFVFNLGAGNLKRSTMLKLFNQSQPSKACLELSRWVYVNGKNCRDPDSQCSGVVKRRELEQQACLNGW</sequence>
<reference evidence="9" key="1">
    <citation type="submission" date="2016-07" db="EMBL/GenBank/DDBJ databases">
        <title>Nontailed viruses are major unrecognized killers of bacteria in the ocean.</title>
        <authorList>
            <person name="Kauffman K."/>
            <person name="Hussain F."/>
            <person name="Yang J."/>
            <person name="Arevalo P."/>
            <person name="Brown J."/>
            <person name="Cutler M."/>
            <person name="Kelly L."/>
            <person name="Polz M.F."/>
        </authorList>
    </citation>
    <scope>NUCLEOTIDE SEQUENCE [LARGE SCALE GENOMIC DNA]</scope>
    <source>
        <strain evidence="9">10N.261.55.E11</strain>
    </source>
</reference>
<feature type="signal peptide" evidence="7">
    <location>
        <begin position="1"/>
        <end position="23"/>
    </location>
</feature>
<gene>
    <name evidence="8" type="ORF">BCU17_04895</name>
</gene>
<dbReference type="Proteomes" id="UP000235330">
    <property type="component" value="Unassembled WGS sequence"/>
</dbReference>
<dbReference type="GO" id="GO:0009253">
    <property type="term" value="P:peptidoglycan catabolic process"/>
    <property type="evidence" value="ECO:0007669"/>
    <property type="project" value="InterPro"/>
</dbReference>
<accession>A0A2N7F7S1</accession>
<dbReference type="SUPFAM" id="SSF53955">
    <property type="entry name" value="Lysozyme-like"/>
    <property type="match status" value="1"/>
</dbReference>
<dbReference type="HAMAP" id="MF_04110">
    <property type="entry name" value="ENDOLYSIN_T4"/>
    <property type="match status" value="1"/>
</dbReference>
<dbReference type="PANTHER" id="PTHR38107:SF4">
    <property type="entry name" value="LYSOZYME"/>
    <property type="match status" value="1"/>
</dbReference>
<evidence type="ECO:0000256" key="2">
    <source>
        <dbReference type="ARBA" id="ARBA00022529"/>
    </source>
</evidence>
<comment type="catalytic activity">
    <reaction evidence="1 6">
        <text>Hydrolysis of (1-&gt;4)-beta-linkages between N-acetylmuramic acid and N-acetyl-D-glucosamine residues in a peptidoglycan and between N-acetyl-D-glucosamine residues in chitodextrins.</text>
        <dbReference type="EC" id="3.2.1.17"/>
    </reaction>
</comment>
<dbReference type="Gene3D" id="1.10.530.40">
    <property type="match status" value="1"/>
</dbReference>
<evidence type="ECO:0000256" key="6">
    <source>
        <dbReference type="RuleBase" id="RU003788"/>
    </source>
</evidence>
<dbReference type="CDD" id="cd16901">
    <property type="entry name" value="lyz_P1"/>
    <property type="match status" value="1"/>
</dbReference>
<dbReference type="EMBL" id="MCWU01000057">
    <property type="protein sequence ID" value="PMJ62278.1"/>
    <property type="molecule type" value="Genomic_DNA"/>
</dbReference>
<evidence type="ECO:0000256" key="5">
    <source>
        <dbReference type="ARBA" id="ARBA00023295"/>
    </source>
</evidence>
<dbReference type="InterPro" id="IPR002196">
    <property type="entry name" value="Glyco_hydro_24"/>
</dbReference>
<protein>
    <recommendedName>
        <fullName evidence="6">Lysozyme</fullName>
        <ecNumber evidence="6">3.2.1.17</ecNumber>
    </recommendedName>
</protein>
<dbReference type="GO" id="GO:0016998">
    <property type="term" value="P:cell wall macromolecule catabolic process"/>
    <property type="evidence" value="ECO:0007669"/>
    <property type="project" value="InterPro"/>
</dbReference>
<dbReference type="InterPro" id="IPR051018">
    <property type="entry name" value="Bacteriophage_GH24"/>
</dbReference>
<dbReference type="GO" id="GO:0003796">
    <property type="term" value="F:lysozyme activity"/>
    <property type="evidence" value="ECO:0007669"/>
    <property type="project" value="UniProtKB-EC"/>
</dbReference>
<evidence type="ECO:0000256" key="1">
    <source>
        <dbReference type="ARBA" id="ARBA00000632"/>
    </source>
</evidence>
<keyword evidence="2 6" id="KW-0929">Antimicrobial</keyword>
<dbReference type="InterPro" id="IPR023346">
    <property type="entry name" value="Lysozyme-like_dom_sf"/>
</dbReference>
<dbReference type="Pfam" id="PF00959">
    <property type="entry name" value="Phage_lysozyme"/>
    <property type="match status" value="1"/>
</dbReference>
<dbReference type="PANTHER" id="PTHR38107">
    <property type="match status" value="1"/>
</dbReference>
<name>A0A2N7F7S1_VIBSP</name>
<dbReference type="GO" id="GO:0042742">
    <property type="term" value="P:defense response to bacterium"/>
    <property type="evidence" value="ECO:0007669"/>
    <property type="project" value="UniProtKB-KW"/>
</dbReference>
<organism evidence="8 9">
    <name type="scientific">Vibrio splendidus</name>
    <dbReference type="NCBI Taxonomy" id="29497"/>
    <lineage>
        <taxon>Bacteria</taxon>
        <taxon>Pseudomonadati</taxon>
        <taxon>Pseudomonadota</taxon>
        <taxon>Gammaproteobacteria</taxon>
        <taxon>Vibrionales</taxon>
        <taxon>Vibrionaceae</taxon>
        <taxon>Vibrio</taxon>
    </lineage>
</organism>
<dbReference type="InterPro" id="IPR034690">
    <property type="entry name" value="Endolysin_T4_type"/>
</dbReference>
<evidence type="ECO:0000256" key="7">
    <source>
        <dbReference type="SAM" id="SignalP"/>
    </source>
</evidence>
<evidence type="ECO:0000256" key="4">
    <source>
        <dbReference type="ARBA" id="ARBA00022801"/>
    </source>
</evidence>
<keyword evidence="4 6" id="KW-0378">Hydrolase</keyword>
<dbReference type="RefSeq" id="WP_102517030.1">
    <property type="nucleotide sequence ID" value="NZ_CAWNSM010000057.1"/>
</dbReference>
<evidence type="ECO:0000256" key="3">
    <source>
        <dbReference type="ARBA" id="ARBA00022638"/>
    </source>
</evidence>
<comment type="similarity">
    <text evidence="6">Belongs to the glycosyl hydrolase 24 family.</text>
</comment>
<proteinExistence type="inferred from homology"/>
<evidence type="ECO:0000313" key="8">
    <source>
        <dbReference type="EMBL" id="PMJ62278.1"/>
    </source>
</evidence>
<dbReference type="InterPro" id="IPR023347">
    <property type="entry name" value="Lysozyme_dom_sf"/>
</dbReference>
<feature type="chain" id="PRO_5014872874" description="Lysozyme" evidence="7">
    <location>
        <begin position="24"/>
        <end position="175"/>
    </location>
</feature>
<dbReference type="EC" id="3.2.1.17" evidence="6"/>
<dbReference type="GO" id="GO:0031640">
    <property type="term" value="P:killing of cells of another organism"/>
    <property type="evidence" value="ECO:0007669"/>
    <property type="project" value="UniProtKB-KW"/>
</dbReference>
<dbReference type="AlphaFoldDB" id="A0A2N7F7S1"/>